<dbReference type="CDD" id="cd01097">
    <property type="entry name" value="Tetrahydromethanopterin_reductase"/>
    <property type="match status" value="1"/>
</dbReference>
<protein>
    <submittedName>
        <fullName evidence="2">Oxidoreductase</fullName>
    </submittedName>
</protein>
<keyword evidence="3" id="KW-1185">Reference proteome</keyword>
<dbReference type="Gene3D" id="3.20.20.30">
    <property type="entry name" value="Luciferase-like domain"/>
    <property type="match status" value="1"/>
</dbReference>
<dbReference type="PANTHER" id="PTHR43244">
    <property type="match status" value="1"/>
</dbReference>
<dbReference type="AlphaFoldDB" id="A0A127F730"/>
<sequence>MEIFASTPEHCGIEAIGDFARRAERLGYNGIFVADAIHDGLLLACQALAATTRLKVAISVLVAFPRSPMNVALAAWDLQKMSGGRFELGLGSQIRQNIEERYSARWRPPAAGMKDYIGALRAIFRSFRNPREPLNFIGEYYRFTRLQPFFNPGPIEAPDIPIALGAVGPKMLRLAGNVADGLYTHPTNTSPRYLREVILPGVAAGAFDRDAALAPPKISVLQLTAMGPDAGAVAAERQRLRGLLAFLFSTPAYWPSLALFGWQDVGPDLQQLTREGRWQDMAAALPEALLDEFLVCATYEDLPEALAGRFADLACRITLPLPDDVDQDAVLTRVVAAIRARWVAR</sequence>
<organism evidence="2 3">
    <name type="scientific">Steroidobacter denitrificans</name>
    <dbReference type="NCBI Taxonomy" id="465721"/>
    <lineage>
        <taxon>Bacteria</taxon>
        <taxon>Pseudomonadati</taxon>
        <taxon>Pseudomonadota</taxon>
        <taxon>Gammaproteobacteria</taxon>
        <taxon>Steroidobacterales</taxon>
        <taxon>Steroidobacteraceae</taxon>
        <taxon>Steroidobacter</taxon>
    </lineage>
</organism>
<dbReference type="PATRIC" id="fig|465721.4.peg.776"/>
<dbReference type="GO" id="GO:0016705">
    <property type="term" value="F:oxidoreductase activity, acting on paired donors, with incorporation or reduction of molecular oxygen"/>
    <property type="evidence" value="ECO:0007669"/>
    <property type="project" value="InterPro"/>
</dbReference>
<dbReference type="InterPro" id="IPR011251">
    <property type="entry name" value="Luciferase-like_dom"/>
</dbReference>
<gene>
    <name evidence="2" type="ORF">ACG33_03615</name>
</gene>
<proteinExistence type="predicted"/>
<dbReference type="KEGG" id="sdf:ACG33_03615"/>
<feature type="domain" description="Luciferase-like" evidence="1">
    <location>
        <begin position="13"/>
        <end position="308"/>
    </location>
</feature>
<evidence type="ECO:0000259" key="1">
    <source>
        <dbReference type="Pfam" id="PF00296"/>
    </source>
</evidence>
<dbReference type="OrthoDB" id="7332380at2"/>
<dbReference type="InterPro" id="IPR036661">
    <property type="entry name" value="Luciferase-like_sf"/>
</dbReference>
<name>A0A127F730_STEDE</name>
<dbReference type="SUPFAM" id="SSF51679">
    <property type="entry name" value="Bacterial luciferase-like"/>
    <property type="match status" value="1"/>
</dbReference>
<dbReference type="InterPro" id="IPR050564">
    <property type="entry name" value="F420-G6PD/mer"/>
</dbReference>
<dbReference type="Pfam" id="PF00296">
    <property type="entry name" value="Bac_luciferase"/>
    <property type="match status" value="1"/>
</dbReference>
<dbReference type="PANTHER" id="PTHR43244:SF2">
    <property type="entry name" value="CONSERVED HYPOTHETICAL ALANINE AND PROLINE-RICH PROTEIN"/>
    <property type="match status" value="1"/>
</dbReference>
<evidence type="ECO:0000313" key="3">
    <source>
        <dbReference type="Proteomes" id="UP000070250"/>
    </source>
</evidence>
<dbReference type="STRING" id="465721.ACG33_03615"/>
<dbReference type="EMBL" id="CP011971">
    <property type="protein sequence ID" value="AMN46207.1"/>
    <property type="molecule type" value="Genomic_DNA"/>
</dbReference>
<dbReference type="NCBIfam" id="TIGR03617">
    <property type="entry name" value="F420_MSMEG_2256"/>
    <property type="match status" value="1"/>
</dbReference>
<dbReference type="RefSeq" id="WP_066918767.1">
    <property type="nucleotide sequence ID" value="NZ_CP011971.1"/>
</dbReference>
<dbReference type="InterPro" id="IPR019919">
    <property type="entry name" value="Lucif-like_OxRdtase_MSMEG_2256"/>
</dbReference>
<dbReference type="Proteomes" id="UP000070250">
    <property type="component" value="Chromosome"/>
</dbReference>
<accession>A0A127F730</accession>
<reference evidence="2 3" key="1">
    <citation type="submission" date="2015-06" db="EMBL/GenBank/DDBJ databases">
        <title>A Comprehensive Approach to Explore the Metabolic and Phylogenetic Diversity of Bacterial Steroid Degradation in the Environment: Testosterone as an Example.</title>
        <authorList>
            <person name="Yang F.-C."/>
            <person name="Chen Y.-L."/>
            <person name="Yu C.-P."/>
            <person name="Tang S.-L."/>
            <person name="Wang P.-H."/>
            <person name="Ismail W."/>
            <person name="Wang C.-H."/>
            <person name="Yang C.-Y."/>
            <person name="Chiang Y.-R."/>
        </authorList>
    </citation>
    <scope>NUCLEOTIDE SEQUENCE [LARGE SCALE GENOMIC DNA]</scope>
    <source>
        <strain evidence="2 3">DSM 18526</strain>
    </source>
</reference>
<evidence type="ECO:0000313" key="2">
    <source>
        <dbReference type="EMBL" id="AMN46207.1"/>
    </source>
</evidence>